<dbReference type="RefSeq" id="WP_175493596.1">
    <property type="nucleotide sequence ID" value="NZ_FNDE01000017.1"/>
</dbReference>
<dbReference type="Pfam" id="PF17479">
    <property type="entry name" value="DUF3048_C"/>
    <property type="match status" value="1"/>
</dbReference>
<feature type="domain" description="DUF3048" evidence="2">
    <location>
        <begin position="56"/>
        <end position="196"/>
    </location>
</feature>
<evidence type="ECO:0000256" key="1">
    <source>
        <dbReference type="SAM" id="SignalP"/>
    </source>
</evidence>
<accession>A0A1G8ARB8</accession>
<keyword evidence="1" id="KW-0732">Signal</keyword>
<evidence type="ECO:0000259" key="3">
    <source>
        <dbReference type="Pfam" id="PF17479"/>
    </source>
</evidence>
<proteinExistence type="predicted"/>
<gene>
    <name evidence="4" type="ORF">SAMN04489735_101770</name>
</gene>
<sequence length="346" mass="38638">MRKKVWAASLLALSLSFTSACGLLDKLENKRQQNMPNIETATGAVPESVSKYVAPLTGLPVESENKDRVVMVMVNNHSKARPQSGLDQADMVYEMLEEGLITRFMAFYQSKSPKVVGPVRSIRPYNIEIGQGFDAIMSHAGGSVAALSMLRSGDYADMDEIYTYPKAYWRDKSRKAPHNLYTNIEKLRKGAEEKGYNLGGDIPVFLFKKEDESVEGEPGTKISIRYSKRNTAGYEYDPATKQYKRFTAGKPHLDKETGKQLLATNVLVIAAHHRVLDGEGRLEIDTEGPGEGYLFQRGKALKITWERKDGAIRAYQNGVEVPLYPGTTWVNVVPTTPSFSEHMTFE</sequence>
<name>A0A1G8ARB8_ANETH</name>
<evidence type="ECO:0000313" key="4">
    <source>
        <dbReference type="EMBL" id="SDH23541.1"/>
    </source>
</evidence>
<dbReference type="Pfam" id="PF11258">
    <property type="entry name" value="DUF3048"/>
    <property type="match status" value="1"/>
</dbReference>
<evidence type="ECO:0000259" key="2">
    <source>
        <dbReference type="Pfam" id="PF11258"/>
    </source>
</evidence>
<evidence type="ECO:0000313" key="5">
    <source>
        <dbReference type="Proteomes" id="UP000198956"/>
    </source>
</evidence>
<dbReference type="EMBL" id="FNDE01000017">
    <property type="protein sequence ID" value="SDH23541.1"/>
    <property type="molecule type" value="Genomic_DNA"/>
</dbReference>
<evidence type="ECO:0008006" key="6">
    <source>
        <dbReference type="Google" id="ProtNLM"/>
    </source>
</evidence>
<dbReference type="AlphaFoldDB" id="A0A1G8ARB8"/>
<dbReference type="Gene3D" id="3.50.90.10">
    <property type="entry name" value="YerB-like"/>
    <property type="match status" value="1"/>
</dbReference>
<dbReference type="Proteomes" id="UP000198956">
    <property type="component" value="Unassembled WGS sequence"/>
</dbReference>
<protein>
    <recommendedName>
        <fullName evidence="6">Lipoprotein YerB</fullName>
    </recommendedName>
</protein>
<reference evidence="4 5" key="1">
    <citation type="submission" date="2016-10" db="EMBL/GenBank/DDBJ databases">
        <authorList>
            <person name="de Groot N.N."/>
        </authorList>
    </citation>
    <scope>NUCLEOTIDE SEQUENCE [LARGE SCALE GENOMIC DNA]</scope>
    <source>
        <strain evidence="4 5">L 420-91</strain>
    </source>
</reference>
<dbReference type="SUPFAM" id="SSF159774">
    <property type="entry name" value="YerB-like"/>
    <property type="match status" value="1"/>
</dbReference>
<dbReference type="InterPro" id="IPR023158">
    <property type="entry name" value="YerB-like_sf"/>
</dbReference>
<dbReference type="InterPro" id="IPR021416">
    <property type="entry name" value="DUF3048_N"/>
</dbReference>
<dbReference type="PROSITE" id="PS51257">
    <property type="entry name" value="PROKAR_LIPOPROTEIN"/>
    <property type="match status" value="1"/>
</dbReference>
<feature type="signal peptide" evidence="1">
    <location>
        <begin position="1"/>
        <end position="20"/>
    </location>
</feature>
<feature type="domain" description="DUF3048" evidence="3">
    <location>
        <begin position="222"/>
        <end position="330"/>
    </location>
</feature>
<organism evidence="4 5">
    <name type="scientific">Aneurinibacillus thermoaerophilus</name>
    <dbReference type="NCBI Taxonomy" id="143495"/>
    <lineage>
        <taxon>Bacteria</taxon>
        <taxon>Bacillati</taxon>
        <taxon>Bacillota</taxon>
        <taxon>Bacilli</taxon>
        <taxon>Bacillales</taxon>
        <taxon>Paenibacillaceae</taxon>
        <taxon>Aneurinibacillus group</taxon>
        <taxon>Aneurinibacillus</taxon>
    </lineage>
</organism>
<feature type="chain" id="PRO_5011455414" description="Lipoprotein YerB" evidence="1">
    <location>
        <begin position="21"/>
        <end position="346"/>
    </location>
</feature>
<dbReference type="InterPro" id="IPR035328">
    <property type="entry name" value="DUF3048_C"/>
</dbReference>